<dbReference type="EMBL" id="BMAW01021428">
    <property type="protein sequence ID" value="GFT72794.1"/>
    <property type="molecule type" value="Genomic_DNA"/>
</dbReference>
<evidence type="ECO:0000313" key="1">
    <source>
        <dbReference type="EMBL" id="GFT72794.1"/>
    </source>
</evidence>
<keyword evidence="2" id="KW-1185">Reference proteome</keyword>
<proteinExistence type="predicted"/>
<name>A0A8X6PIB8_NEPPI</name>
<dbReference type="AlphaFoldDB" id="A0A8X6PIB8"/>
<sequence>MATGSNPTNVPGAKDFSTSVRSVAYLLSVSSVQKHTDPSIVLRILRLLLRAQTTEISMRRNGPSCSRLLKDKIGRPYTEISPQGKITKLLPPKRQILQNPRFSMCSSNCAFCFQIAHYRI</sequence>
<dbReference type="Proteomes" id="UP000887013">
    <property type="component" value="Unassembled WGS sequence"/>
</dbReference>
<accession>A0A8X6PIB8</accession>
<reference evidence="1" key="1">
    <citation type="submission" date="2020-08" db="EMBL/GenBank/DDBJ databases">
        <title>Multicomponent nature underlies the extraordinary mechanical properties of spider dragline silk.</title>
        <authorList>
            <person name="Kono N."/>
            <person name="Nakamura H."/>
            <person name="Mori M."/>
            <person name="Yoshida Y."/>
            <person name="Ohtoshi R."/>
            <person name="Malay A.D."/>
            <person name="Moran D.A.P."/>
            <person name="Tomita M."/>
            <person name="Numata K."/>
            <person name="Arakawa K."/>
        </authorList>
    </citation>
    <scope>NUCLEOTIDE SEQUENCE</scope>
</reference>
<gene>
    <name evidence="1" type="ORF">NPIL_336741</name>
</gene>
<evidence type="ECO:0000313" key="2">
    <source>
        <dbReference type="Proteomes" id="UP000887013"/>
    </source>
</evidence>
<organism evidence="1 2">
    <name type="scientific">Nephila pilipes</name>
    <name type="common">Giant wood spider</name>
    <name type="synonym">Nephila maculata</name>
    <dbReference type="NCBI Taxonomy" id="299642"/>
    <lineage>
        <taxon>Eukaryota</taxon>
        <taxon>Metazoa</taxon>
        <taxon>Ecdysozoa</taxon>
        <taxon>Arthropoda</taxon>
        <taxon>Chelicerata</taxon>
        <taxon>Arachnida</taxon>
        <taxon>Araneae</taxon>
        <taxon>Araneomorphae</taxon>
        <taxon>Entelegynae</taxon>
        <taxon>Araneoidea</taxon>
        <taxon>Nephilidae</taxon>
        <taxon>Nephila</taxon>
    </lineage>
</organism>
<protein>
    <submittedName>
        <fullName evidence="1">Uncharacterized protein</fullName>
    </submittedName>
</protein>
<comment type="caution">
    <text evidence="1">The sequence shown here is derived from an EMBL/GenBank/DDBJ whole genome shotgun (WGS) entry which is preliminary data.</text>
</comment>